<evidence type="ECO:0000313" key="4">
    <source>
        <dbReference type="Proteomes" id="UP000655443"/>
    </source>
</evidence>
<evidence type="ECO:0000313" key="3">
    <source>
        <dbReference type="EMBL" id="GHD97728.1"/>
    </source>
</evidence>
<keyword evidence="4" id="KW-1185">Reference proteome</keyword>
<dbReference type="Pfam" id="PF00975">
    <property type="entry name" value="Thioesterase"/>
    <property type="match status" value="1"/>
</dbReference>
<reference evidence="3" key="1">
    <citation type="journal article" date="2014" name="Int. J. Syst. Evol. Microbiol.">
        <title>Complete genome sequence of Corynebacterium casei LMG S-19264T (=DSM 44701T), isolated from a smear-ripened cheese.</title>
        <authorList>
            <consortium name="US DOE Joint Genome Institute (JGI-PGF)"/>
            <person name="Walter F."/>
            <person name="Albersmeier A."/>
            <person name="Kalinowski J."/>
            <person name="Ruckert C."/>
        </authorList>
    </citation>
    <scope>NUCLEOTIDE SEQUENCE</scope>
    <source>
        <strain evidence="3">JCM 4714</strain>
    </source>
</reference>
<sequence>MAEADAKVTGTAMTGAAMTGAVVRDGAVTGVPDARPPGHSNGRAPGRYYLLPYAGGGPAAYRPLTDHWAARPDVSPAAVPLAWESGRYLDGDGDGGGLRGLADDLARRIADDLALRPVDCYGLFGHSMGALVAYETTAALIGLGCPSPAVLAVSGRVAPQYGFRPAVDLDQPESTAEYLRSCGGALAQAAEDPEFVELVRERLRDDVRLGAEHAHRGRPPLPVRVLALGGRDDPLAAHEETAGWLRHGVGTGDLRLFPGGHWFLWDHVPAVADGLTEVLRAAQITYEGKSLRNT</sequence>
<dbReference type="Gene3D" id="3.40.50.1820">
    <property type="entry name" value="alpha/beta hydrolase"/>
    <property type="match status" value="1"/>
</dbReference>
<evidence type="ECO:0000259" key="2">
    <source>
        <dbReference type="Pfam" id="PF00975"/>
    </source>
</evidence>
<dbReference type="InterPro" id="IPR029058">
    <property type="entry name" value="AB_hydrolase_fold"/>
</dbReference>
<dbReference type="RefSeq" id="WP_189947404.1">
    <property type="nucleotide sequence ID" value="NZ_BMVG01000001.1"/>
</dbReference>
<dbReference type="InterPro" id="IPR012223">
    <property type="entry name" value="TEII"/>
</dbReference>
<gene>
    <name evidence="3" type="ORF">GCM10010339_01290</name>
</gene>
<proteinExistence type="inferred from homology"/>
<dbReference type="InterPro" id="IPR001031">
    <property type="entry name" value="Thioesterase"/>
</dbReference>
<dbReference type="PANTHER" id="PTHR11487:SF0">
    <property type="entry name" value="S-ACYL FATTY ACID SYNTHASE THIOESTERASE, MEDIUM CHAIN"/>
    <property type="match status" value="1"/>
</dbReference>
<dbReference type="AlphaFoldDB" id="A0A918YC90"/>
<dbReference type="PANTHER" id="PTHR11487">
    <property type="entry name" value="THIOESTERASE"/>
    <property type="match status" value="1"/>
</dbReference>
<dbReference type="GO" id="GO:0008610">
    <property type="term" value="P:lipid biosynthetic process"/>
    <property type="evidence" value="ECO:0007669"/>
    <property type="project" value="TreeGrafter"/>
</dbReference>
<evidence type="ECO:0000256" key="1">
    <source>
        <dbReference type="ARBA" id="ARBA00007169"/>
    </source>
</evidence>
<protein>
    <recommendedName>
        <fullName evidence="2">Thioesterase domain-containing protein</fullName>
    </recommendedName>
</protein>
<accession>A0A918YC90</accession>
<dbReference type="EMBL" id="BMVG01000001">
    <property type="protein sequence ID" value="GHD97728.1"/>
    <property type="molecule type" value="Genomic_DNA"/>
</dbReference>
<feature type="domain" description="Thioesterase" evidence="2">
    <location>
        <begin position="49"/>
        <end position="273"/>
    </location>
</feature>
<organism evidence="3 4">
    <name type="scientific">Streptomyces alanosinicus</name>
    <dbReference type="NCBI Taxonomy" id="68171"/>
    <lineage>
        <taxon>Bacteria</taxon>
        <taxon>Bacillati</taxon>
        <taxon>Actinomycetota</taxon>
        <taxon>Actinomycetes</taxon>
        <taxon>Kitasatosporales</taxon>
        <taxon>Streptomycetaceae</taxon>
        <taxon>Streptomyces</taxon>
    </lineage>
</organism>
<comment type="similarity">
    <text evidence="1">Belongs to the thioesterase family.</text>
</comment>
<name>A0A918YC90_9ACTN</name>
<dbReference type="Proteomes" id="UP000655443">
    <property type="component" value="Unassembled WGS sequence"/>
</dbReference>
<dbReference type="SUPFAM" id="SSF53474">
    <property type="entry name" value="alpha/beta-Hydrolases"/>
    <property type="match status" value="1"/>
</dbReference>
<reference evidence="3" key="2">
    <citation type="submission" date="2020-09" db="EMBL/GenBank/DDBJ databases">
        <authorList>
            <person name="Sun Q."/>
            <person name="Ohkuma M."/>
        </authorList>
    </citation>
    <scope>NUCLEOTIDE SEQUENCE</scope>
    <source>
        <strain evidence="3">JCM 4714</strain>
    </source>
</reference>
<comment type="caution">
    <text evidence="3">The sequence shown here is derived from an EMBL/GenBank/DDBJ whole genome shotgun (WGS) entry which is preliminary data.</text>
</comment>